<organism evidence="1 2">
    <name type="scientific">Enterobacter agglomerans</name>
    <name type="common">Erwinia herbicola</name>
    <name type="synonym">Pantoea agglomerans</name>
    <dbReference type="NCBI Taxonomy" id="549"/>
    <lineage>
        <taxon>Bacteria</taxon>
        <taxon>Pseudomonadati</taxon>
        <taxon>Pseudomonadota</taxon>
        <taxon>Gammaproteobacteria</taxon>
        <taxon>Enterobacterales</taxon>
        <taxon>Erwiniaceae</taxon>
        <taxon>Pantoea</taxon>
        <taxon>Pantoea agglomerans group</taxon>
    </lineage>
</organism>
<sequence length="165" mass="17885">MIWSGYIKANKPCGACPLNAASAAWRRQKLLRTAQMPSGAVSPAEPVTGRMVAKIQPLPARRRLSSGLSAAYQPDGRRRKKESTALLTAMKNQLVTTPINQPLQFRPSGPGGRGWSVGATGFQVRLGSGRRGARWFQTCAVSDYSESLTVVTNCANRGPLQRELF</sequence>
<protein>
    <submittedName>
        <fullName evidence="1">Uncharacterized protein</fullName>
    </submittedName>
</protein>
<comment type="caution">
    <text evidence="1">The sequence shown here is derived from an EMBL/GenBank/DDBJ whole genome shotgun (WGS) entry which is preliminary data.</text>
</comment>
<accession>A0ABD6XJX4</accession>
<evidence type="ECO:0000313" key="2">
    <source>
        <dbReference type="Proteomes" id="UP000245996"/>
    </source>
</evidence>
<evidence type="ECO:0000313" key="1">
    <source>
        <dbReference type="EMBL" id="PWJ73908.1"/>
    </source>
</evidence>
<name>A0ABD6XJX4_ENTAG</name>
<gene>
    <name evidence="1" type="ORF">C7430_11735</name>
</gene>
<dbReference type="EMBL" id="QGHE01000017">
    <property type="protein sequence ID" value="PWJ73908.1"/>
    <property type="molecule type" value="Genomic_DNA"/>
</dbReference>
<proteinExistence type="predicted"/>
<dbReference type="AlphaFoldDB" id="A0ABD6XJX4"/>
<dbReference type="Proteomes" id="UP000245996">
    <property type="component" value="Unassembled WGS sequence"/>
</dbReference>
<reference evidence="1 2" key="1">
    <citation type="submission" date="2018-05" db="EMBL/GenBank/DDBJ databases">
        <title>Genomic Encyclopedia of Type Strains, Phase IV (KMG-V): Genome sequencing to study the core and pangenomes of soil and plant-associated prokaryotes.</title>
        <authorList>
            <person name="Whitman W."/>
        </authorList>
    </citation>
    <scope>NUCLEOTIDE SEQUENCE [LARGE SCALE GENOMIC DNA]</scope>
    <source>
        <strain evidence="1 2">PNG 92-11</strain>
    </source>
</reference>